<comment type="subcellular location">
    <subcellularLocation>
        <location evidence="1">Membrane</location>
        <topology evidence="1">Multi-pass membrane protein</topology>
    </subcellularLocation>
</comment>
<name>A0A3S0Z4Z1_ELYCH</name>
<keyword evidence="8 9" id="KW-0472">Membrane</keyword>
<evidence type="ECO:0000256" key="2">
    <source>
        <dbReference type="ARBA" id="ARBA00009726"/>
    </source>
</evidence>
<evidence type="ECO:0000256" key="4">
    <source>
        <dbReference type="ARBA" id="ARBA00022692"/>
    </source>
</evidence>
<organism evidence="11 12">
    <name type="scientific">Elysia chlorotica</name>
    <name type="common">Eastern emerald elysia</name>
    <name type="synonym">Sea slug</name>
    <dbReference type="NCBI Taxonomy" id="188477"/>
    <lineage>
        <taxon>Eukaryota</taxon>
        <taxon>Metazoa</taxon>
        <taxon>Spiralia</taxon>
        <taxon>Lophotrochozoa</taxon>
        <taxon>Mollusca</taxon>
        <taxon>Gastropoda</taxon>
        <taxon>Heterobranchia</taxon>
        <taxon>Euthyneura</taxon>
        <taxon>Panpulmonata</taxon>
        <taxon>Sacoglossa</taxon>
        <taxon>Placobranchoidea</taxon>
        <taxon>Plakobranchidae</taxon>
        <taxon>Elysia</taxon>
    </lineage>
</organism>
<protein>
    <recommendedName>
        <fullName evidence="10">ABC transmembrane type-1 domain-containing protein</fullName>
    </recommendedName>
</protein>
<comment type="similarity">
    <text evidence="2">Belongs to the ABC transporter superfamily. ABCC family. Conjugate transporter (TC 3.A.1.208) subfamily.</text>
</comment>
<evidence type="ECO:0000256" key="1">
    <source>
        <dbReference type="ARBA" id="ARBA00004141"/>
    </source>
</evidence>
<sequence>DECLRHDNPNPTLTVNPLSRLIFWWLNPLFKKGYKGWLDESDMYNVCPADSSKTVGETMQAAWNKELVKKNHGKPASLLRGIVRAFGVEFMLIGLFALLEELVKLVQPVLLVELLDYFSPDSTVSRTEAWLYATGVVLCSVILAIAHHPYFFGCARIGMRIRVGLCSLMYRKCLRLSNQSLHESSVGQIVNLMSNDVSRFDQ</sequence>
<keyword evidence="4 9" id="KW-0812">Transmembrane</keyword>
<dbReference type="PANTHER" id="PTHR24223:SF456">
    <property type="entry name" value="MULTIDRUG RESISTANCE-ASSOCIATED PROTEIN LETHAL(2)03659"/>
    <property type="match status" value="1"/>
</dbReference>
<dbReference type="SUPFAM" id="SSF90123">
    <property type="entry name" value="ABC transporter transmembrane region"/>
    <property type="match status" value="1"/>
</dbReference>
<evidence type="ECO:0000256" key="5">
    <source>
        <dbReference type="ARBA" id="ARBA00022741"/>
    </source>
</evidence>
<accession>A0A3S0Z4Z1</accession>
<evidence type="ECO:0000256" key="7">
    <source>
        <dbReference type="ARBA" id="ARBA00022989"/>
    </source>
</evidence>
<dbReference type="Pfam" id="PF00664">
    <property type="entry name" value="ABC_membrane"/>
    <property type="match status" value="1"/>
</dbReference>
<dbReference type="Proteomes" id="UP000271974">
    <property type="component" value="Unassembled WGS sequence"/>
</dbReference>
<keyword evidence="6" id="KW-0067">ATP-binding</keyword>
<feature type="non-terminal residue" evidence="11">
    <location>
        <position position="202"/>
    </location>
</feature>
<feature type="transmembrane region" description="Helical" evidence="9">
    <location>
        <begin position="78"/>
        <end position="99"/>
    </location>
</feature>
<evidence type="ECO:0000259" key="10">
    <source>
        <dbReference type="PROSITE" id="PS50929"/>
    </source>
</evidence>
<feature type="domain" description="ABC transmembrane type-1" evidence="10">
    <location>
        <begin position="92"/>
        <end position="202"/>
    </location>
</feature>
<evidence type="ECO:0000256" key="6">
    <source>
        <dbReference type="ARBA" id="ARBA00022840"/>
    </source>
</evidence>
<dbReference type="PANTHER" id="PTHR24223">
    <property type="entry name" value="ATP-BINDING CASSETTE SUB-FAMILY C"/>
    <property type="match status" value="1"/>
</dbReference>
<dbReference type="PROSITE" id="PS50929">
    <property type="entry name" value="ABC_TM1F"/>
    <property type="match status" value="1"/>
</dbReference>
<keyword evidence="3" id="KW-0813">Transport</keyword>
<keyword evidence="5" id="KW-0547">Nucleotide-binding</keyword>
<proteinExistence type="inferred from homology"/>
<evidence type="ECO:0000313" key="11">
    <source>
        <dbReference type="EMBL" id="RUS69502.1"/>
    </source>
</evidence>
<keyword evidence="7 9" id="KW-1133">Transmembrane helix</keyword>
<dbReference type="InterPro" id="IPR011527">
    <property type="entry name" value="ABC1_TM_dom"/>
</dbReference>
<dbReference type="STRING" id="188477.A0A3S0Z4Z1"/>
<dbReference type="AlphaFoldDB" id="A0A3S0Z4Z1"/>
<gene>
    <name evidence="11" type="ORF">EGW08_022737</name>
</gene>
<dbReference type="InterPro" id="IPR050173">
    <property type="entry name" value="ABC_transporter_C-like"/>
</dbReference>
<keyword evidence="12" id="KW-1185">Reference proteome</keyword>
<dbReference type="InterPro" id="IPR036640">
    <property type="entry name" value="ABC1_TM_sf"/>
</dbReference>
<comment type="caution">
    <text evidence="11">The sequence shown here is derived from an EMBL/GenBank/DDBJ whole genome shotgun (WGS) entry which is preliminary data.</text>
</comment>
<dbReference type="Gene3D" id="1.20.1560.10">
    <property type="entry name" value="ABC transporter type 1, transmembrane domain"/>
    <property type="match status" value="1"/>
</dbReference>
<dbReference type="GO" id="GO:0016020">
    <property type="term" value="C:membrane"/>
    <property type="evidence" value="ECO:0007669"/>
    <property type="project" value="UniProtKB-SubCell"/>
</dbReference>
<evidence type="ECO:0000313" key="12">
    <source>
        <dbReference type="Proteomes" id="UP000271974"/>
    </source>
</evidence>
<reference evidence="11 12" key="1">
    <citation type="submission" date="2019-01" db="EMBL/GenBank/DDBJ databases">
        <title>A draft genome assembly of the solar-powered sea slug Elysia chlorotica.</title>
        <authorList>
            <person name="Cai H."/>
            <person name="Li Q."/>
            <person name="Fang X."/>
            <person name="Li J."/>
            <person name="Curtis N.E."/>
            <person name="Altenburger A."/>
            <person name="Shibata T."/>
            <person name="Feng M."/>
            <person name="Maeda T."/>
            <person name="Schwartz J.A."/>
            <person name="Shigenobu S."/>
            <person name="Lundholm N."/>
            <person name="Nishiyama T."/>
            <person name="Yang H."/>
            <person name="Hasebe M."/>
            <person name="Li S."/>
            <person name="Pierce S.K."/>
            <person name="Wang J."/>
        </authorList>
    </citation>
    <scope>NUCLEOTIDE SEQUENCE [LARGE SCALE GENOMIC DNA]</scope>
    <source>
        <strain evidence="11">EC2010</strain>
        <tissue evidence="11">Whole organism of an adult</tissue>
    </source>
</reference>
<evidence type="ECO:0000256" key="8">
    <source>
        <dbReference type="ARBA" id="ARBA00023136"/>
    </source>
</evidence>
<evidence type="ECO:0000256" key="9">
    <source>
        <dbReference type="SAM" id="Phobius"/>
    </source>
</evidence>
<feature type="transmembrane region" description="Helical" evidence="9">
    <location>
        <begin position="129"/>
        <end position="152"/>
    </location>
</feature>
<dbReference type="GO" id="GO:0140359">
    <property type="term" value="F:ABC-type transporter activity"/>
    <property type="evidence" value="ECO:0007669"/>
    <property type="project" value="InterPro"/>
</dbReference>
<evidence type="ECO:0000256" key="3">
    <source>
        <dbReference type="ARBA" id="ARBA00022448"/>
    </source>
</evidence>
<dbReference type="OrthoDB" id="6500128at2759"/>
<feature type="non-terminal residue" evidence="11">
    <location>
        <position position="1"/>
    </location>
</feature>
<dbReference type="EMBL" id="RQTK01001662">
    <property type="protein sequence ID" value="RUS69502.1"/>
    <property type="molecule type" value="Genomic_DNA"/>
</dbReference>
<dbReference type="GO" id="GO:0005524">
    <property type="term" value="F:ATP binding"/>
    <property type="evidence" value="ECO:0007669"/>
    <property type="project" value="UniProtKB-KW"/>
</dbReference>